<dbReference type="EMBL" id="JBCNJP010000024">
    <property type="protein sequence ID" value="KAK9056994.1"/>
    <property type="molecule type" value="Genomic_DNA"/>
</dbReference>
<dbReference type="InterPro" id="IPR011009">
    <property type="entry name" value="Kinase-like_dom_sf"/>
</dbReference>
<accession>A0AAP0CPH1</accession>
<evidence type="ECO:0000256" key="10">
    <source>
        <dbReference type="ARBA" id="ARBA00047899"/>
    </source>
</evidence>
<evidence type="ECO:0000256" key="1">
    <source>
        <dbReference type="ARBA" id="ARBA00012513"/>
    </source>
</evidence>
<evidence type="ECO:0000256" key="2">
    <source>
        <dbReference type="ARBA" id="ARBA00022527"/>
    </source>
</evidence>
<name>A0AAP0CPH1_9ASTR</name>
<protein>
    <recommendedName>
        <fullName evidence="1">non-specific serine/threonine protein kinase</fullName>
        <ecNumber evidence="1">2.7.11.1</ecNumber>
    </recommendedName>
</protein>
<sequence>MGGQPEHVIIPLASMVLVILILVFLFYHFRKKRHHQVTPARNKFQNDNENTNASDEDLELPLFSLSTLRNATDNFSMDNKVGEGGFGPVYKGLLENEQEIAVKRLAKTSNQGLHEFKNEVISIYKLRHRNLVKLLGCCIEGDEKMLVYEYMPNKGLDSFISDKTRSKLLDWPARYHIIDGTARGLLYLQTDHRLRSLHKDLKVNKILLDADMNPKILVFGMARRFRANQIEENTNRVVGTDDYMAPEYTREGIFFRKSDVYSFGLLVLEIMCGEKTRGFVHKEHSNNLIEHAWRLHNEGSSLQLVSKCQGESVNVSQVLRSIHIGLLCVARQPEDRPSMPSVIMMLGSDGQLPAPKKPGFYIGKANLRIIKLIWNTFYE</sequence>
<dbReference type="FunFam" id="1.10.510.10:FF:000060">
    <property type="entry name" value="G-type lectin S-receptor-like serine/threonine-protein kinase"/>
    <property type="match status" value="1"/>
</dbReference>
<evidence type="ECO:0000313" key="15">
    <source>
        <dbReference type="Proteomes" id="UP001408789"/>
    </source>
</evidence>
<dbReference type="Pfam" id="PF07714">
    <property type="entry name" value="PK_Tyr_Ser-Thr"/>
    <property type="match status" value="1"/>
</dbReference>
<evidence type="ECO:0000259" key="13">
    <source>
        <dbReference type="PROSITE" id="PS50011"/>
    </source>
</evidence>
<comment type="catalytic activity">
    <reaction evidence="10">
        <text>L-threonyl-[protein] + ATP = O-phospho-L-threonyl-[protein] + ADP + H(+)</text>
        <dbReference type="Rhea" id="RHEA:46608"/>
        <dbReference type="Rhea" id="RHEA-COMP:11060"/>
        <dbReference type="Rhea" id="RHEA-COMP:11605"/>
        <dbReference type="ChEBI" id="CHEBI:15378"/>
        <dbReference type="ChEBI" id="CHEBI:30013"/>
        <dbReference type="ChEBI" id="CHEBI:30616"/>
        <dbReference type="ChEBI" id="CHEBI:61977"/>
        <dbReference type="ChEBI" id="CHEBI:456216"/>
        <dbReference type="EC" id="2.7.11.1"/>
    </reaction>
</comment>
<dbReference type="GO" id="GO:0005524">
    <property type="term" value="F:ATP binding"/>
    <property type="evidence" value="ECO:0007669"/>
    <property type="project" value="UniProtKB-KW"/>
</dbReference>
<keyword evidence="5" id="KW-0547">Nucleotide-binding</keyword>
<dbReference type="PANTHER" id="PTHR27002:SF1003">
    <property type="entry name" value="PROTEIN KINASE DOMAIN-CONTAINING PROTEIN"/>
    <property type="match status" value="1"/>
</dbReference>
<dbReference type="GO" id="GO:0005886">
    <property type="term" value="C:plasma membrane"/>
    <property type="evidence" value="ECO:0007669"/>
    <property type="project" value="TreeGrafter"/>
</dbReference>
<reference evidence="14 15" key="1">
    <citation type="submission" date="2024-04" db="EMBL/GenBank/DDBJ databases">
        <title>The reference genome of an endangered Asteraceae, Deinandra increscens subsp. villosa, native to the Central Coast of California.</title>
        <authorList>
            <person name="Guilliams M."/>
            <person name="Hasenstab-Lehman K."/>
            <person name="Meyer R."/>
            <person name="Mcevoy S."/>
        </authorList>
    </citation>
    <scope>NUCLEOTIDE SEQUENCE [LARGE SCALE GENOMIC DNA]</scope>
    <source>
        <tissue evidence="14">Leaf</tissue>
    </source>
</reference>
<evidence type="ECO:0000256" key="4">
    <source>
        <dbReference type="ARBA" id="ARBA00022729"/>
    </source>
</evidence>
<feature type="domain" description="Protein kinase" evidence="13">
    <location>
        <begin position="75"/>
        <end position="360"/>
    </location>
</feature>
<gene>
    <name evidence="14" type="ORF">SSX86_024360</name>
</gene>
<evidence type="ECO:0000256" key="12">
    <source>
        <dbReference type="SAM" id="Phobius"/>
    </source>
</evidence>
<dbReference type="FunFam" id="3.30.200.20:FF:000195">
    <property type="entry name" value="G-type lectin S-receptor-like serine/threonine-protein kinase"/>
    <property type="match status" value="1"/>
</dbReference>
<organism evidence="14 15">
    <name type="scientific">Deinandra increscens subsp. villosa</name>
    <dbReference type="NCBI Taxonomy" id="3103831"/>
    <lineage>
        <taxon>Eukaryota</taxon>
        <taxon>Viridiplantae</taxon>
        <taxon>Streptophyta</taxon>
        <taxon>Embryophyta</taxon>
        <taxon>Tracheophyta</taxon>
        <taxon>Spermatophyta</taxon>
        <taxon>Magnoliopsida</taxon>
        <taxon>eudicotyledons</taxon>
        <taxon>Gunneridae</taxon>
        <taxon>Pentapetalae</taxon>
        <taxon>asterids</taxon>
        <taxon>campanulids</taxon>
        <taxon>Asterales</taxon>
        <taxon>Asteraceae</taxon>
        <taxon>Asteroideae</taxon>
        <taxon>Heliantheae alliance</taxon>
        <taxon>Madieae</taxon>
        <taxon>Madiinae</taxon>
        <taxon>Deinandra</taxon>
    </lineage>
</organism>
<evidence type="ECO:0000256" key="9">
    <source>
        <dbReference type="ARBA" id="ARBA00023180"/>
    </source>
</evidence>
<keyword evidence="7" id="KW-0067">ATP-binding</keyword>
<keyword evidence="8" id="KW-1015">Disulfide bond</keyword>
<keyword evidence="3" id="KW-0808">Transferase</keyword>
<dbReference type="EC" id="2.7.11.1" evidence="1"/>
<keyword evidence="12" id="KW-1133">Transmembrane helix</keyword>
<dbReference type="AlphaFoldDB" id="A0AAP0CPH1"/>
<evidence type="ECO:0000256" key="3">
    <source>
        <dbReference type="ARBA" id="ARBA00022679"/>
    </source>
</evidence>
<feature type="transmembrane region" description="Helical" evidence="12">
    <location>
        <begin position="6"/>
        <end position="27"/>
    </location>
</feature>
<evidence type="ECO:0000256" key="6">
    <source>
        <dbReference type="ARBA" id="ARBA00022777"/>
    </source>
</evidence>
<dbReference type="SUPFAM" id="SSF56112">
    <property type="entry name" value="Protein kinase-like (PK-like)"/>
    <property type="match status" value="1"/>
</dbReference>
<keyword evidence="9" id="KW-0325">Glycoprotein</keyword>
<dbReference type="Gene3D" id="1.10.510.10">
    <property type="entry name" value="Transferase(Phosphotransferase) domain 1"/>
    <property type="match status" value="1"/>
</dbReference>
<dbReference type="InterPro" id="IPR000719">
    <property type="entry name" value="Prot_kinase_dom"/>
</dbReference>
<dbReference type="PANTHER" id="PTHR27002">
    <property type="entry name" value="RECEPTOR-LIKE SERINE/THREONINE-PROTEIN KINASE SD1-8"/>
    <property type="match status" value="1"/>
</dbReference>
<dbReference type="PROSITE" id="PS50011">
    <property type="entry name" value="PROTEIN_KINASE_DOM"/>
    <property type="match status" value="1"/>
</dbReference>
<evidence type="ECO:0000256" key="7">
    <source>
        <dbReference type="ARBA" id="ARBA00022840"/>
    </source>
</evidence>
<keyword evidence="15" id="KW-1185">Reference proteome</keyword>
<comment type="caution">
    <text evidence="14">The sequence shown here is derived from an EMBL/GenBank/DDBJ whole genome shotgun (WGS) entry which is preliminary data.</text>
</comment>
<evidence type="ECO:0000256" key="5">
    <source>
        <dbReference type="ARBA" id="ARBA00022741"/>
    </source>
</evidence>
<keyword evidence="2" id="KW-0723">Serine/threonine-protein kinase</keyword>
<proteinExistence type="predicted"/>
<dbReference type="Proteomes" id="UP001408789">
    <property type="component" value="Unassembled WGS sequence"/>
</dbReference>
<dbReference type="GO" id="GO:0004674">
    <property type="term" value="F:protein serine/threonine kinase activity"/>
    <property type="evidence" value="ECO:0007669"/>
    <property type="project" value="UniProtKB-KW"/>
</dbReference>
<comment type="catalytic activity">
    <reaction evidence="11">
        <text>L-seryl-[protein] + ATP = O-phospho-L-seryl-[protein] + ADP + H(+)</text>
        <dbReference type="Rhea" id="RHEA:17989"/>
        <dbReference type="Rhea" id="RHEA-COMP:9863"/>
        <dbReference type="Rhea" id="RHEA-COMP:11604"/>
        <dbReference type="ChEBI" id="CHEBI:15378"/>
        <dbReference type="ChEBI" id="CHEBI:29999"/>
        <dbReference type="ChEBI" id="CHEBI:30616"/>
        <dbReference type="ChEBI" id="CHEBI:83421"/>
        <dbReference type="ChEBI" id="CHEBI:456216"/>
        <dbReference type="EC" id="2.7.11.1"/>
    </reaction>
</comment>
<evidence type="ECO:0000256" key="11">
    <source>
        <dbReference type="ARBA" id="ARBA00048679"/>
    </source>
</evidence>
<dbReference type="Gene3D" id="3.30.200.20">
    <property type="entry name" value="Phosphorylase Kinase, domain 1"/>
    <property type="match status" value="1"/>
</dbReference>
<keyword evidence="4" id="KW-0732">Signal</keyword>
<keyword evidence="6" id="KW-0418">Kinase</keyword>
<evidence type="ECO:0000313" key="14">
    <source>
        <dbReference type="EMBL" id="KAK9056994.1"/>
    </source>
</evidence>
<keyword evidence="12" id="KW-0472">Membrane</keyword>
<evidence type="ECO:0000256" key="8">
    <source>
        <dbReference type="ARBA" id="ARBA00023157"/>
    </source>
</evidence>
<dbReference type="InterPro" id="IPR001245">
    <property type="entry name" value="Ser-Thr/Tyr_kinase_cat_dom"/>
</dbReference>
<keyword evidence="12" id="KW-0812">Transmembrane</keyword>